<evidence type="ECO:0000256" key="4">
    <source>
        <dbReference type="SAM" id="Phobius"/>
    </source>
</evidence>
<evidence type="ECO:0000313" key="5">
    <source>
        <dbReference type="EMBL" id="ANY75048.1"/>
    </source>
</evidence>
<keyword evidence="4" id="KW-1133">Transmembrane helix</keyword>
<name>A0A1B2E4Z7_9BACL</name>
<dbReference type="AlphaFoldDB" id="A0A1B2E4Z7"/>
<organism evidence="5">
    <name type="scientific">Paenibacillus ihbetae</name>
    <dbReference type="NCBI Taxonomy" id="1870820"/>
    <lineage>
        <taxon>Bacteria</taxon>
        <taxon>Bacillati</taxon>
        <taxon>Bacillota</taxon>
        <taxon>Bacilli</taxon>
        <taxon>Bacillales</taxon>
        <taxon>Paenibacillaceae</taxon>
        <taxon>Paenibacillus</taxon>
    </lineage>
</organism>
<sequence length="564" mass="61653">MLRYRSRGRRFTRGKEAPGQGDSRTAPGIQPADHLQEHLDRIRNELGNSPDIIFRQLKLGGASEANCAIVYLNGLSDPEKINHDVMESLLQLDKEFLQNVERSPADVLDMVMKDGLATGESRISADWNEAMLAILSGDTVILFEGADRIIIAGTQGGQWRSVTEPTSQLVVRGPKDSFVESIATNISLIRRRLKSSQLRLETMKIGSVTHTHVAIMYVKEKADPGIVREIKDRLNRIEIEGILESAYIEEFIQDKTITPFPTIYNTERPDDATSKLLEGRIVVLVDGTPFVLVLPTVFAHFFQSPEDYAQRFDIAIVMRLVRYIGFIILVLGPSVYIALTTFHYEMVPTQLLISLVAQREGVPFPAFIEAMLMEVVFEILREAGVRMPRAIGQTVSVVGALILGQAVVEAGLITPAMVIVVALTGIASFTLPAYNLSIAGRLIRFGFMVLSGMFGFYGLTLGVIVLIAHMNSLRSFGVPFMSPISPFRLRNQKDAIIRLPFQPLQSQAAEASTGPGAASKNDASTAEDSDGRMDGAGQQGSDGKINSGSRQHTAANGAGGNRNA</sequence>
<dbReference type="KEGG" id="pib:BBD41_22130"/>
<reference evidence="5" key="1">
    <citation type="submission" date="2016-08" db="EMBL/GenBank/DDBJ databases">
        <title>Complete Genome Seqeunce of Paenibacillus sp. nov. IHBB 9852 from high altitute lake of Indian trans-Himalayas.</title>
        <authorList>
            <person name="Kiran S."/>
            <person name="Swarnkar M.K."/>
            <person name="Rana A."/>
            <person name="Tewari R."/>
            <person name="Gulati A."/>
        </authorList>
    </citation>
    <scope>NUCLEOTIDE SEQUENCE [LARGE SCALE GENOMIC DNA]</scope>
    <source>
        <strain evidence="5">IHBB 9852</strain>
    </source>
</reference>
<feature type="compositionally biased region" description="Polar residues" evidence="3">
    <location>
        <begin position="539"/>
        <end position="553"/>
    </location>
</feature>
<evidence type="ECO:0000256" key="3">
    <source>
        <dbReference type="SAM" id="MobiDB-lite"/>
    </source>
</evidence>
<feature type="transmembrane region" description="Helical" evidence="4">
    <location>
        <begin position="446"/>
        <end position="470"/>
    </location>
</feature>
<comment type="similarity">
    <text evidence="1">Belongs to the GerABKA family.</text>
</comment>
<feature type="transmembrane region" description="Helical" evidence="4">
    <location>
        <begin position="413"/>
        <end position="434"/>
    </location>
</feature>
<dbReference type="InterPro" id="IPR004995">
    <property type="entry name" value="Spore_Ger"/>
</dbReference>
<proteinExistence type="inferred from homology"/>
<evidence type="ECO:0000256" key="2">
    <source>
        <dbReference type="ARBA" id="ARBA00023136"/>
    </source>
</evidence>
<protein>
    <submittedName>
        <fullName evidence="5">Spore gernimation protein KB</fullName>
    </submittedName>
</protein>
<dbReference type="PIRSF" id="PIRSF005690">
    <property type="entry name" value="GerBA"/>
    <property type="match status" value="1"/>
</dbReference>
<feature type="region of interest" description="Disordered" evidence="3">
    <location>
        <begin position="1"/>
        <end position="30"/>
    </location>
</feature>
<dbReference type="GO" id="GO:0016020">
    <property type="term" value="C:membrane"/>
    <property type="evidence" value="ECO:0007669"/>
    <property type="project" value="InterPro"/>
</dbReference>
<keyword evidence="4" id="KW-0812">Transmembrane</keyword>
<dbReference type="GO" id="GO:0009847">
    <property type="term" value="P:spore germination"/>
    <property type="evidence" value="ECO:0007669"/>
    <property type="project" value="InterPro"/>
</dbReference>
<keyword evidence="2 4" id="KW-0472">Membrane</keyword>
<dbReference type="EMBL" id="CP016809">
    <property type="protein sequence ID" value="ANY75048.1"/>
    <property type="molecule type" value="Genomic_DNA"/>
</dbReference>
<dbReference type="PANTHER" id="PTHR22550">
    <property type="entry name" value="SPORE GERMINATION PROTEIN"/>
    <property type="match status" value="1"/>
</dbReference>
<gene>
    <name evidence="5" type="ORF">BBD41_22130</name>
</gene>
<dbReference type="InterPro" id="IPR050768">
    <property type="entry name" value="UPF0353/GerABKA_families"/>
</dbReference>
<feature type="region of interest" description="Disordered" evidence="3">
    <location>
        <begin position="508"/>
        <end position="564"/>
    </location>
</feature>
<feature type="compositionally biased region" description="Basic residues" evidence="3">
    <location>
        <begin position="1"/>
        <end position="12"/>
    </location>
</feature>
<feature type="transmembrane region" description="Helical" evidence="4">
    <location>
        <begin position="320"/>
        <end position="342"/>
    </location>
</feature>
<accession>A0A1B2E4Z7</accession>
<dbReference type="PANTHER" id="PTHR22550:SF5">
    <property type="entry name" value="LEUCINE ZIPPER PROTEIN 4"/>
    <property type="match status" value="1"/>
</dbReference>
<dbReference type="Pfam" id="PF03323">
    <property type="entry name" value="GerA"/>
    <property type="match status" value="1"/>
</dbReference>
<evidence type="ECO:0000256" key="1">
    <source>
        <dbReference type="ARBA" id="ARBA00005278"/>
    </source>
</evidence>
<dbReference type="RefSeq" id="WP_099478765.1">
    <property type="nucleotide sequence ID" value="NZ_CP016809.1"/>
</dbReference>